<accession>A0A5B0R2J1</accession>
<sequence>MQKTRAIPCDTTDMIRNGYSVRLEDLLHTLSGKDPHKMEFGYKYNKTQPLGEDNKTQLLDKGRIFFNHFAQISYTPSATDLLELLYQGYFDWKQSPNWSKSYANIEGIENPYLILLFSLRTANRNVTPRTDPTPDDTRRVSYQFLGLDEIDCLTPNIRSALERLITATPDDLLKLHNEPDERTKQWVKQLNPVFYPRAPEQPTPGVPAASQQPRKHPKTG</sequence>
<reference evidence="2 3" key="1">
    <citation type="submission" date="2019-05" db="EMBL/GenBank/DDBJ databases">
        <title>Emergence of the Ug99 lineage of the wheat stem rust pathogen through somatic hybridization.</title>
        <authorList>
            <person name="Li F."/>
            <person name="Upadhyaya N.M."/>
            <person name="Sperschneider J."/>
            <person name="Matny O."/>
            <person name="Nguyen-Phuc H."/>
            <person name="Mago R."/>
            <person name="Raley C."/>
            <person name="Miller M.E."/>
            <person name="Silverstein K.A.T."/>
            <person name="Henningsen E."/>
            <person name="Hirsch C.D."/>
            <person name="Visser B."/>
            <person name="Pretorius Z.A."/>
            <person name="Steffenson B.J."/>
            <person name="Schwessinger B."/>
            <person name="Dodds P.N."/>
            <person name="Figueroa M."/>
        </authorList>
    </citation>
    <scope>NUCLEOTIDE SEQUENCE [LARGE SCALE GENOMIC DNA]</scope>
    <source>
        <strain evidence="2">21-0</strain>
    </source>
</reference>
<comment type="caution">
    <text evidence="2">The sequence shown here is derived from an EMBL/GenBank/DDBJ whole genome shotgun (WGS) entry which is preliminary data.</text>
</comment>
<dbReference type="PANTHER" id="PTHR33266:SF1">
    <property type="entry name" value="F-BOX DOMAIN-CONTAINING PROTEIN"/>
    <property type="match status" value="1"/>
</dbReference>
<feature type="region of interest" description="Disordered" evidence="1">
    <location>
        <begin position="193"/>
        <end position="220"/>
    </location>
</feature>
<dbReference type="OrthoDB" id="2506892at2759"/>
<dbReference type="Proteomes" id="UP000324748">
    <property type="component" value="Unassembled WGS sequence"/>
</dbReference>
<dbReference type="EMBL" id="VSWC01000001">
    <property type="protein sequence ID" value="KAA1119235.1"/>
    <property type="molecule type" value="Genomic_DNA"/>
</dbReference>
<proteinExistence type="predicted"/>
<dbReference type="PANTHER" id="PTHR33266">
    <property type="entry name" value="CHROMOSOME 15, WHOLE GENOME SHOTGUN SEQUENCE"/>
    <property type="match status" value="1"/>
</dbReference>
<evidence type="ECO:0000313" key="3">
    <source>
        <dbReference type="Proteomes" id="UP000324748"/>
    </source>
</evidence>
<protein>
    <submittedName>
        <fullName evidence="2">Uncharacterized protein</fullName>
    </submittedName>
</protein>
<dbReference type="AlphaFoldDB" id="A0A5B0R2J1"/>
<evidence type="ECO:0000256" key="1">
    <source>
        <dbReference type="SAM" id="MobiDB-lite"/>
    </source>
</evidence>
<organism evidence="2 3">
    <name type="scientific">Puccinia graminis f. sp. tritici</name>
    <dbReference type="NCBI Taxonomy" id="56615"/>
    <lineage>
        <taxon>Eukaryota</taxon>
        <taxon>Fungi</taxon>
        <taxon>Dikarya</taxon>
        <taxon>Basidiomycota</taxon>
        <taxon>Pucciniomycotina</taxon>
        <taxon>Pucciniomycetes</taxon>
        <taxon>Pucciniales</taxon>
        <taxon>Pucciniaceae</taxon>
        <taxon>Puccinia</taxon>
    </lineage>
</organism>
<keyword evidence="3" id="KW-1185">Reference proteome</keyword>
<evidence type="ECO:0000313" key="2">
    <source>
        <dbReference type="EMBL" id="KAA1119235.1"/>
    </source>
</evidence>
<gene>
    <name evidence="2" type="ORF">PGT21_018556</name>
</gene>
<name>A0A5B0R2J1_PUCGR</name>